<evidence type="ECO:0000259" key="10">
    <source>
        <dbReference type="PROSITE" id="PS50928"/>
    </source>
</evidence>
<feature type="transmembrane region" description="Helical" evidence="9">
    <location>
        <begin position="33"/>
        <end position="55"/>
    </location>
</feature>
<keyword evidence="4 9" id="KW-0812">Transmembrane</keyword>
<dbReference type="PANTHER" id="PTHR43386">
    <property type="entry name" value="OLIGOPEPTIDE TRANSPORT SYSTEM PERMEASE PROTEIN APPC"/>
    <property type="match status" value="1"/>
</dbReference>
<evidence type="ECO:0000313" key="12">
    <source>
        <dbReference type="Proteomes" id="UP001279553"/>
    </source>
</evidence>
<dbReference type="RefSeq" id="WP_319613866.1">
    <property type="nucleotide sequence ID" value="NZ_JAWXYB010000018.1"/>
</dbReference>
<dbReference type="GO" id="GO:0005886">
    <property type="term" value="C:plasma membrane"/>
    <property type="evidence" value="ECO:0007669"/>
    <property type="project" value="UniProtKB-SubCell"/>
</dbReference>
<feature type="transmembrane region" description="Helical" evidence="9">
    <location>
        <begin position="214"/>
        <end position="238"/>
    </location>
</feature>
<gene>
    <name evidence="11" type="ORF">SIL87_09225</name>
</gene>
<dbReference type="CDD" id="cd06261">
    <property type="entry name" value="TM_PBP2"/>
    <property type="match status" value="1"/>
</dbReference>
<keyword evidence="7 9" id="KW-1133">Transmembrane helix</keyword>
<evidence type="ECO:0000256" key="9">
    <source>
        <dbReference type="RuleBase" id="RU363032"/>
    </source>
</evidence>
<dbReference type="GO" id="GO:0015031">
    <property type="term" value="P:protein transport"/>
    <property type="evidence" value="ECO:0007669"/>
    <property type="project" value="UniProtKB-KW"/>
</dbReference>
<keyword evidence="5" id="KW-0571">Peptide transport</keyword>
<dbReference type="AlphaFoldDB" id="A0AAW9DPJ3"/>
<comment type="subcellular location">
    <subcellularLocation>
        <location evidence="1 9">Cell membrane</location>
        <topology evidence="1 9">Multi-pass membrane protein</topology>
    </subcellularLocation>
</comment>
<reference evidence="11 12" key="1">
    <citation type="submission" date="2023-11" db="EMBL/GenBank/DDBJ databases">
        <title>MicrobeMod: A computational toolkit for identifying prokaryotic methylation and restriction-modification with nanopore sequencing.</title>
        <authorList>
            <person name="Crits-Christoph A."/>
            <person name="Kang S.C."/>
            <person name="Lee H."/>
            <person name="Ostrov N."/>
        </authorList>
    </citation>
    <scope>NUCLEOTIDE SEQUENCE [LARGE SCALE GENOMIC DNA]</scope>
    <source>
        <strain evidence="11 12">DSMZ 700</strain>
    </source>
</reference>
<sequence>MSNSLATAITAPGGALRRSAAERAAMWLGDRGTLVTGLVLAVLILGFSLLGPYLYTASPYAIHGHHALQGPSATFPLGTDQIGRNELARLIAGGYATLIVSIPAAILTFGLGIVYGLAAALSPSWIDKVLMRVLDAILALPGLVVLIFFSALFQPGNFELILLLGLTSWPGLARIVRNEAIAQRNRDFILATRQFGGGTWYVARVHILRVMAPILVVNATFLVGDMVLALSGLSFLGLGVQPPYTSWGGLLQTGLNLIALDPWWMILPAGLMIFLSIMAANLIGQGLLARFGAAR</sequence>
<feature type="transmembrane region" description="Helical" evidence="9">
    <location>
        <begin position="263"/>
        <end position="289"/>
    </location>
</feature>
<keyword evidence="2 9" id="KW-0813">Transport</keyword>
<keyword evidence="6" id="KW-0653">Protein transport</keyword>
<dbReference type="InterPro" id="IPR050366">
    <property type="entry name" value="BP-dependent_transpt_permease"/>
</dbReference>
<evidence type="ECO:0000256" key="4">
    <source>
        <dbReference type="ARBA" id="ARBA00022692"/>
    </source>
</evidence>
<keyword evidence="12" id="KW-1185">Reference proteome</keyword>
<dbReference type="InterPro" id="IPR000515">
    <property type="entry name" value="MetI-like"/>
</dbReference>
<dbReference type="PROSITE" id="PS50928">
    <property type="entry name" value="ABC_TM1"/>
    <property type="match status" value="1"/>
</dbReference>
<dbReference type="Proteomes" id="UP001279553">
    <property type="component" value="Unassembled WGS sequence"/>
</dbReference>
<proteinExistence type="inferred from homology"/>
<evidence type="ECO:0000256" key="6">
    <source>
        <dbReference type="ARBA" id="ARBA00022927"/>
    </source>
</evidence>
<protein>
    <submittedName>
        <fullName evidence="11">ABC transporter permease</fullName>
    </submittedName>
</protein>
<evidence type="ECO:0000256" key="2">
    <source>
        <dbReference type="ARBA" id="ARBA00022448"/>
    </source>
</evidence>
<evidence type="ECO:0000256" key="8">
    <source>
        <dbReference type="ARBA" id="ARBA00023136"/>
    </source>
</evidence>
<dbReference type="GO" id="GO:0055085">
    <property type="term" value="P:transmembrane transport"/>
    <property type="evidence" value="ECO:0007669"/>
    <property type="project" value="InterPro"/>
</dbReference>
<dbReference type="Gene3D" id="1.10.3720.10">
    <property type="entry name" value="MetI-like"/>
    <property type="match status" value="1"/>
</dbReference>
<evidence type="ECO:0000256" key="7">
    <source>
        <dbReference type="ARBA" id="ARBA00022989"/>
    </source>
</evidence>
<feature type="transmembrane region" description="Helical" evidence="9">
    <location>
        <begin position="158"/>
        <end position="176"/>
    </location>
</feature>
<feature type="domain" description="ABC transmembrane type-1" evidence="10">
    <location>
        <begin position="94"/>
        <end position="284"/>
    </location>
</feature>
<name>A0AAW9DPJ3_ACIAO</name>
<dbReference type="InterPro" id="IPR035906">
    <property type="entry name" value="MetI-like_sf"/>
</dbReference>
<organism evidence="11 12">
    <name type="scientific">Acidiphilium acidophilum</name>
    <name type="common">Thiobacillus acidophilus</name>
    <dbReference type="NCBI Taxonomy" id="76588"/>
    <lineage>
        <taxon>Bacteria</taxon>
        <taxon>Pseudomonadati</taxon>
        <taxon>Pseudomonadota</taxon>
        <taxon>Alphaproteobacteria</taxon>
        <taxon>Acetobacterales</taxon>
        <taxon>Acidocellaceae</taxon>
        <taxon>Acidiphilium</taxon>
    </lineage>
</organism>
<evidence type="ECO:0000313" key="11">
    <source>
        <dbReference type="EMBL" id="MDX5930943.1"/>
    </source>
</evidence>
<feature type="transmembrane region" description="Helical" evidence="9">
    <location>
        <begin position="133"/>
        <end position="152"/>
    </location>
</feature>
<accession>A0AAW9DPJ3</accession>
<dbReference type="PANTHER" id="PTHR43386:SF1">
    <property type="entry name" value="D,D-DIPEPTIDE TRANSPORT SYSTEM PERMEASE PROTEIN DDPC-RELATED"/>
    <property type="match status" value="1"/>
</dbReference>
<keyword evidence="8 9" id="KW-0472">Membrane</keyword>
<evidence type="ECO:0000256" key="1">
    <source>
        <dbReference type="ARBA" id="ARBA00004651"/>
    </source>
</evidence>
<dbReference type="SUPFAM" id="SSF161098">
    <property type="entry name" value="MetI-like"/>
    <property type="match status" value="1"/>
</dbReference>
<dbReference type="GO" id="GO:0015833">
    <property type="term" value="P:peptide transport"/>
    <property type="evidence" value="ECO:0007669"/>
    <property type="project" value="UniProtKB-KW"/>
</dbReference>
<comment type="caution">
    <text evidence="11">The sequence shown here is derived from an EMBL/GenBank/DDBJ whole genome shotgun (WGS) entry which is preliminary data.</text>
</comment>
<dbReference type="EMBL" id="JAWXYB010000018">
    <property type="protein sequence ID" value="MDX5930943.1"/>
    <property type="molecule type" value="Genomic_DNA"/>
</dbReference>
<feature type="transmembrane region" description="Helical" evidence="9">
    <location>
        <begin position="95"/>
        <end position="121"/>
    </location>
</feature>
<evidence type="ECO:0000256" key="5">
    <source>
        <dbReference type="ARBA" id="ARBA00022856"/>
    </source>
</evidence>
<keyword evidence="3" id="KW-1003">Cell membrane</keyword>
<dbReference type="Pfam" id="PF00528">
    <property type="entry name" value="BPD_transp_1"/>
    <property type="match status" value="1"/>
</dbReference>
<evidence type="ECO:0000256" key="3">
    <source>
        <dbReference type="ARBA" id="ARBA00022475"/>
    </source>
</evidence>
<comment type="similarity">
    <text evidence="9">Belongs to the binding-protein-dependent transport system permease family.</text>
</comment>